<organism evidence="1 2">
    <name type="scientific">Magnetococcus marinus (strain ATCC BAA-1437 / JCM 17883 / MC-1)</name>
    <dbReference type="NCBI Taxonomy" id="156889"/>
    <lineage>
        <taxon>Bacteria</taxon>
        <taxon>Pseudomonadati</taxon>
        <taxon>Pseudomonadota</taxon>
        <taxon>Magnetococcia</taxon>
        <taxon>Magnetococcales</taxon>
        <taxon>Magnetococcaceae</taxon>
        <taxon>Magnetococcus</taxon>
    </lineage>
</organism>
<dbReference type="PANTHER" id="PTHR35882:SF2">
    <property type="entry name" value="PELA"/>
    <property type="match status" value="1"/>
</dbReference>
<dbReference type="RefSeq" id="WP_011714530.1">
    <property type="nucleotide sequence ID" value="NC_008576.1"/>
</dbReference>
<evidence type="ECO:0000313" key="1">
    <source>
        <dbReference type="EMBL" id="ABK45466.1"/>
    </source>
</evidence>
<accession>A0LBX3</accession>
<dbReference type="eggNOG" id="COG3868">
    <property type="taxonomic scope" value="Bacteria"/>
</dbReference>
<reference evidence="2" key="1">
    <citation type="journal article" date="2009" name="Appl. Environ. Microbiol.">
        <title>Complete genome sequence of the chemolithoautotrophic marine magnetotactic coccus strain MC-1.</title>
        <authorList>
            <person name="Schubbe S."/>
            <person name="Williams T.J."/>
            <person name="Xie G."/>
            <person name="Kiss H.E."/>
            <person name="Brettin T.S."/>
            <person name="Martinez D."/>
            <person name="Ross C.A."/>
            <person name="Schuler D."/>
            <person name="Cox B.L."/>
            <person name="Nealson K.H."/>
            <person name="Bazylinski D.A."/>
        </authorList>
    </citation>
    <scope>NUCLEOTIDE SEQUENCE [LARGE SCALE GENOMIC DNA]</scope>
    <source>
        <strain evidence="2">ATCC BAA-1437 / JCM 17883 / MC-1</strain>
    </source>
</reference>
<dbReference type="AlphaFoldDB" id="A0LBX3"/>
<keyword evidence="2" id="KW-1185">Reference proteome</keyword>
<dbReference type="PANTHER" id="PTHR35882">
    <property type="entry name" value="PELA"/>
    <property type="match status" value="1"/>
</dbReference>
<dbReference type="HOGENOM" id="CLU_019350_0_0_5"/>
<dbReference type="EMBL" id="CP000471">
    <property type="protein sequence ID" value="ABK45466.1"/>
    <property type="molecule type" value="Genomic_DNA"/>
</dbReference>
<dbReference type="CDD" id="cd10922">
    <property type="entry name" value="CE4_PelA_like_C"/>
    <property type="match status" value="1"/>
</dbReference>
<dbReference type="Proteomes" id="UP000002586">
    <property type="component" value="Chromosome"/>
</dbReference>
<name>A0LBX3_MAGMM</name>
<dbReference type="STRING" id="156889.Mmc1_2975"/>
<protein>
    <submittedName>
        <fullName evidence="1">Uncharacterized protein</fullName>
    </submittedName>
</protein>
<dbReference type="KEGG" id="mgm:Mmc1_2975"/>
<gene>
    <name evidence="1" type="ordered locus">Mmc1_2975</name>
</gene>
<reference evidence="1 2" key="2">
    <citation type="journal article" date="2012" name="Int. J. Syst. Evol. Microbiol.">
        <title>Magnetococcus marinus gen. nov., sp. nov., a marine, magnetotactic bacterium that represents a novel lineage (Magnetococcaceae fam. nov.; Magnetococcales ord. nov.) at the base of the Alphaproteobacteria.</title>
        <authorList>
            <person name="Bazylinski D.A."/>
            <person name="Williams T.J."/>
            <person name="Lefevre C.T."/>
            <person name="Berg R.J."/>
            <person name="Zhang C.L."/>
            <person name="Bowser S.S."/>
            <person name="Dean A.J."/>
            <person name="Beveridge T.J."/>
        </authorList>
    </citation>
    <scope>NUCLEOTIDE SEQUENCE [LARGE SCALE GENOMIC DNA]</scope>
    <source>
        <strain evidence="2">ATCC BAA-1437 / JCM 17883 / MC-1</strain>
    </source>
</reference>
<proteinExistence type="predicted"/>
<evidence type="ECO:0000313" key="2">
    <source>
        <dbReference type="Proteomes" id="UP000002586"/>
    </source>
</evidence>
<sequence length="795" mass="91039" precursor="true">MSRQHPLLQLWILFWVCTLAHPALALFEEEKRVILTFYNAENELGYFSTPAHQNAEQPLNHLGLTLRHLPIQGGLPDLHKMPHVRGILLWFENPLLEDPAAFLEWCIRAMRAGKRLVLIGPLVFNNDIHDKPAPQRLLKTFWNMLGLATDQDWLSATHNLELTYDDPSIVPYERDYQGTLAQYQPIYKVRKDVRPLLTAKLKGSDAPPHILAAITKNGGYVAEGYAFYLSNEEEIFRQWYLNPFRFFRDAFATQAMPKPDHTTLSGRRIFYSHIDGDAWRSETRIKKYQRKGMRYVSDVILEEVVKAYPDLPVTVAPVVADLDPTWFGRPTFIKTAREIFSYKHVEAGSHTYSHPLQWSFFENPDPEAELPFLHLYPQRDQTDMVDYLLRSVGLRKNEASATPDSQGWKQVAARALRKKNEQAKKETLQLFNHYDIPRAFAVKPFDLNLEIQGSFDFINTLLPAKKRVEVLQWSGNCVPFEAAVRQTREAGVQNLNGGDSRFDPEYPSVAWLSPFGRYVGDEVQIYASASNENTYTDLWTDRFFGFMHLVETFKNTETPRRLQPMNIYYHMYSGERVASLKALRHNLDYARSRSLTPVTTSQFASITAGAMVARLYSEGPDLWRVENHGNLGTLRFDDASLKVVDMPRSQGVLGYRHYQGSLYVALDSSVDKPIIALAENTTPHRITDAKMPYLIDARWWVSKLQREGDAQLRFAARGFGEGEMRWKMSQPGLYYITMETPAQNWREEVQVQTDALGILHFSLPARAIDGVTISIELGQPLQPAANSPHTQQDAA</sequence>
<dbReference type="OrthoDB" id="7292394at2"/>